<dbReference type="Proteomes" id="UP001234178">
    <property type="component" value="Unassembled WGS sequence"/>
</dbReference>
<name>A0ABR0B3S3_9CRUS</name>
<organism evidence="1 2">
    <name type="scientific">Daphnia magna</name>
    <dbReference type="NCBI Taxonomy" id="35525"/>
    <lineage>
        <taxon>Eukaryota</taxon>
        <taxon>Metazoa</taxon>
        <taxon>Ecdysozoa</taxon>
        <taxon>Arthropoda</taxon>
        <taxon>Crustacea</taxon>
        <taxon>Branchiopoda</taxon>
        <taxon>Diplostraca</taxon>
        <taxon>Cladocera</taxon>
        <taxon>Anomopoda</taxon>
        <taxon>Daphniidae</taxon>
        <taxon>Daphnia</taxon>
    </lineage>
</organism>
<comment type="caution">
    <text evidence="1">The sequence shown here is derived from an EMBL/GenBank/DDBJ whole genome shotgun (WGS) entry which is preliminary data.</text>
</comment>
<evidence type="ECO:0000313" key="2">
    <source>
        <dbReference type="Proteomes" id="UP001234178"/>
    </source>
</evidence>
<gene>
    <name evidence="1" type="ORF">OUZ56_028401</name>
</gene>
<reference evidence="1 2" key="1">
    <citation type="journal article" date="2023" name="Nucleic Acids Res.">
        <title>The hologenome of Daphnia magna reveals possible DNA methylation and microbiome-mediated evolution of the host genome.</title>
        <authorList>
            <person name="Chaturvedi A."/>
            <person name="Li X."/>
            <person name="Dhandapani V."/>
            <person name="Marshall H."/>
            <person name="Kissane S."/>
            <person name="Cuenca-Cambronero M."/>
            <person name="Asole G."/>
            <person name="Calvet F."/>
            <person name="Ruiz-Romero M."/>
            <person name="Marangio P."/>
            <person name="Guigo R."/>
            <person name="Rago D."/>
            <person name="Mirbahai L."/>
            <person name="Eastwood N."/>
            <person name="Colbourne J.K."/>
            <person name="Zhou J."/>
            <person name="Mallon E."/>
            <person name="Orsini L."/>
        </authorList>
    </citation>
    <scope>NUCLEOTIDE SEQUENCE [LARGE SCALE GENOMIC DNA]</scope>
    <source>
        <strain evidence="1">LRV0_1</strain>
    </source>
</reference>
<proteinExistence type="predicted"/>
<keyword evidence="2" id="KW-1185">Reference proteome</keyword>
<dbReference type="EMBL" id="JAOYFB010000040">
    <property type="protein sequence ID" value="KAK4036342.1"/>
    <property type="molecule type" value="Genomic_DNA"/>
</dbReference>
<sequence length="86" mass="9795">MQTEYVSSGFYLKIDRLYHVCDSTSYIRTTLTFILASAWGSLQPGIRCLNNLSQQLEVLILLSYQMMNISMKFGSIIHDTVGLELL</sequence>
<evidence type="ECO:0000313" key="1">
    <source>
        <dbReference type="EMBL" id="KAK4036342.1"/>
    </source>
</evidence>
<accession>A0ABR0B3S3</accession>
<protein>
    <submittedName>
        <fullName evidence="1">Uncharacterized protein</fullName>
    </submittedName>
</protein>